<protein>
    <submittedName>
        <fullName evidence="1">Uncharacterized protein</fullName>
    </submittedName>
</protein>
<dbReference type="EMBL" id="LACB01000134">
    <property type="protein sequence ID" value="KAJ9488013.1"/>
    <property type="molecule type" value="Genomic_DNA"/>
</dbReference>
<proteinExistence type="predicted"/>
<keyword evidence="2" id="KW-1185">Reference proteome</keyword>
<evidence type="ECO:0000313" key="1">
    <source>
        <dbReference type="EMBL" id="KAJ9488013.1"/>
    </source>
</evidence>
<sequence>MTGVVSNVWGWPRYGEGVGRRGDVGSSMGGRFWGRIWLIVTGQRNSTLTTSMWLDVMYRLQNEYLGVIGTL</sequence>
<reference evidence="1" key="1">
    <citation type="submission" date="2015-06" db="EMBL/GenBank/DDBJ databases">
        <authorList>
            <person name="Nguyen H."/>
        </authorList>
    </citation>
    <scope>NUCLEOTIDE SEQUENCE</scope>
    <source>
        <strain evidence="1">DAOM 180753</strain>
    </source>
</reference>
<accession>A0AAI9TJR6</accession>
<reference evidence="1" key="2">
    <citation type="journal article" date="2016" name="Fungal Biol.">
        <title>Ochratoxin A production by Penicillium thymicola.</title>
        <authorList>
            <person name="Nguyen H.D.T."/>
            <person name="McMullin D.R."/>
            <person name="Ponomareva E."/>
            <person name="Riley R."/>
            <person name="Pomraning K.R."/>
            <person name="Baker S.E."/>
            <person name="Seifert K.A."/>
        </authorList>
    </citation>
    <scope>NUCLEOTIDE SEQUENCE</scope>
    <source>
        <strain evidence="1">DAOM 180753</strain>
    </source>
</reference>
<name>A0AAI9TJR6_PENTH</name>
<dbReference type="Proteomes" id="UP001227192">
    <property type="component" value="Unassembled WGS sequence"/>
</dbReference>
<organism evidence="1 2">
    <name type="scientific">Penicillium thymicola</name>
    <dbReference type="NCBI Taxonomy" id="293382"/>
    <lineage>
        <taxon>Eukaryota</taxon>
        <taxon>Fungi</taxon>
        <taxon>Dikarya</taxon>
        <taxon>Ascomycota</taxon>
        <taxon>Pezizomycotina</taxon>
        <taxon>Eurotiomycetes</taxon>
        <taxon>Eurotiomycetidae</taxon>
        <taxon>Eurotiales</taxon>
        <taxon>Aspergillaceae</taxon>
        <taxon>Penicillium</taxon>
    </lineage>
</organism>
<evidence type="ECO:0000313" key="2">
    <source>
        <dbReference type="Proteomes" id="UP001227192"/>
    </source>
</evidence>
<dbReference type="AlphaFoldDB" id="A0AAI9TJR6"/>
<comment type="caution">
    <text evidence="1">The sequence shown here is derived from an EMBL/GenBank/DDBJ whole genome shotgun (WGS) entry which is preliminary data.</text>
</comment>
<gene>
    <name evidence="1" type="ORF">VN97_g5294</name>
</gene>